<name>A0ABW8LXZ7_9ACTN</name>
<feature type="compositionally biased region" description="Acidic residues" evidence="1">
    <location>
        <begin position="166"/>
        <end position="175"/>
    </location>
</feature>
<gene>
    <name evidence="3" type="ORF">ACI2L5_36875</name>
</gene>
<accession>A0ABW8LXZ7</accession>
<evidence type="ECO:0000256" key="1">
    <source>
        <dbReference type="SAM" id="MobiDB-lite"/>
    </source>
</evidence>
<protein>
    <submittedName>
        <fullName evidence="3">DUF4240 domain-containing protein</fullName>
    </submittedName>
</protein>
<evidence type="ECO:0000259" key="2">
    <source>
        <dbReference type="Pfam" id="PF14024"/>
    </source>
</evidence>
<sequence>MDTDRFWTVIESARAGGPDGKPGDKPFDEVLVDLLAALSKEDILEFQTRFDEIHDAVYRWDVWAAAYLIGGGCSDDSFIDFRAGLIALGREWYERAAADPDSLAGHPAVIEAGAAGRDEALFYEEVNYVASTAFERVAEDGEDFYEEWKRHRSVRGESGGGGSEADMGEDFDFDDDEEMSRRLPRLAALYLDELVA</sequence>
<proteinExistence type="predicted"/>
<evidence type="ECO:0000313" key="4">
    <source>
        <dbReference type="Proteomes" id="UP001620295"/>
    </source>
</evidence>
<dbReference type="Pfam" id="PF14024">
    <property type="entry name" value="DUF4240"/>
    <property type="match status" value="1"/>
</dbReference>
<dbReference type="Proteomes" id="UP001620295">
    <property type="component" value="Unassembled WGS sequence"/>
</dbReference>
<reference evidence="3 4" key="1">
    <citation type="submission" date="2024-11" db="EMBL/GenBank/DDBJ databases">
        <title>The Natural Products Discovery Center: Release of the First 8490 Sequenced Strains for Exploring Actinobacteria Biosynthetic Diversity.</title>
        <authorList>
            <person name="Kalkreuter E."/>
            <person name="Kautsar S.A."/>
            <person name="Yang D."/>
            <person name="Bader C.D."/>
            <person name="Teijaro C.N."/>
            <person name="Fluegel L."/>
            <person name="Davis C.M."/>
            <person name="Simpson J.R."/>
            <person name="Lauterbach L."/>
            <person name="Steele A.D."/>
            <person name="Gui C."/>
            <person name="Meng S."/>
            <person name="Li G."/>
            <person name="Viehrig K."/>
            <person name="Ye F."/>
            <person name="Su P."/>
            <person name="Kiefer A.F."/>
            <person name="Nichols A."/>
            <person name="Cepeda A.J."/>
            <person name="Yan W."/>
            <person name="Fan B."/>
            <person name="Jiang Y."/>
            <person name="Adhikari A."/>
            <person name="Zheng C.-J."/>
            <person name="Schuster L."/>
            <person name="Cowan T.M."/>
            <person name="Smanski M.J."/>
            <person name="Chevrette M.G."/>
            <person name="De Carvalho L.P.S."/>
            <person name="Shen B."/>
        </authorList>
    </citation>
    <scope>NUCLEOTIDE SEQUENCE [LARGE SCALE GENOMIC DNA]</scope>
    <source>
        <strain evidence="3 4">NPDC020863</strain>
    </source>
</reference>
<comment type="caution">
    <text evidence="3">The sequence shown here is derived from an EMBL/GenBank/DDBJ whole genome shotgun (WGS) entry which is preliminary data.</text>
</comment>
<dbReference type="EMBL" id="JBJDQH010000014">
    <property type="protein sequence ID" value="MFK4270463.1"/>
    <property type="molecule type" value="Genomic_DNA"/>
</dbReference>
<keyword evidence="4" id="KW-1185">Reference proteome</keyword>
<feature type="region of interest" description="Disordered" evidence="1">
    <location>
        <begin position="154"/>
        <end position="175"/>
    </location>
</feature>
<feature type="domain" description="DUF4240" evidence="2">
    <location>
        <begin position="1"/>
        <end position="136"/>
    </location>
</feature>
<evidence type="ECO:0000313" key="3">
    <source>
        <dbReference type="EMBL" id="MFK4270463.1"/>
    </source>
</evidence>
<dbReference type="RefSeq" id="WP_404748043.1">
    <property type="nucleotide sequence ID" value="NZ_JBJDQH010000014.1"/>
</dbReference>
<dbReference type="InterPro" id="IPR025334">
    <property type="entry name" value="DUF4240"/>
</dbReference>
<organism evidence="3 4">
    <name type="scientific">Streptomyces milbemycinicus</name>
    <dbReference type="NCBI Taxonomy" id="476552"/>
    <lineage>
        <taxon>Bacteria</taxon>
        <taxon>Bacillati</taxon>
        <taxon>Actinomycetota</taxon>
        <taxon>Actinomycetes</taxon>
        <taxon>Kitasatosporales</taxon>
        <taxon>Streptomycetaceae</taxon>
        <taxon>Streptomyces</taxon>
    </lineage>
</organism>